<protein>
    <submittedName>
        <fullName evidence="1">Uncharacterized protein</fullName>
    </submittedName>
</protein>
<sequence>MSLTVCVIDDMSLTVLAPLRGCCGVRGKWTCGTVRATWYHGPGLVFGLRGHETTLTPTSKKNEILFVISTSQLYTQTSISEVPTCGTRTPGGTRSNSSICERRLREKGAVAPKNDSAGRIIRYTIKYLY</sequence>
<evidence type="ECO:0000313" key="2">
    <source>
        <dbReference type="Proteomes" id="UP000499080"/>
    </source>
</evidence>
<dbReference type="EMBL" id="BGPR01000514">
    <property type="protein sequence ID" value="GBM24243.1"/>
    <property type="molecule type" value="Genomic_DNA"/>
</dbReference>
<keyword evidence="2" id="KW-1185">Reference proteome</keyword>
<dbReference type="Proteomes" id="UP000499080">
    <property type="component" value="Unassembled WGS sequence"/>
</dbReference>
<name>A0A4Y2E522_ARAVE</name>
<comment type="caution">
    <text evidence="1">The sequence shown here is derived from an EMBL/GenBank/DDBJ whole genome shotgun (WGS) entry which is preliminary data.</text>
</comment>
<dbReference type="AlphaFoldDB" id="A0A4Y2E522"/>
<accession>A0A4Y2E522</accession>
<organism evidence="1 2">
    <name type="scientific">Araneus ventricosus</name>
    <name type="common">Orbweaver spider</name>
    <name type="synonym">Epeira ventricosa</name>
    <dbReference type="NCBI Taxonomy" id="182803"/>
    <lineage>
        <taxon>Eukaryota</taxon>
        <taxon>Metazoa</taxon>
        <taxon>Ecdysozoa</taxon>
        <taxon>Arthropoda</taxon>
        <taxon>Chelicerata</taxon>
        <taxon>Arachnida</taxon>
        <taxon>Araneae</taxon>
        <taxon>Araneomorphae</taxon>
        <taxon>Entelegynae</taxon>
        <taxon>Araneoidea</taxon>
        <taxon>Araneidae</taxon>
        <taxon>Araneus</taxon>
    </lineage>
</organism>
<gene>
    <name evidence="1" type="ORF">AVEN_22574_1</name>
</gene>
<proteinExistence type="predicted"/>
<evidence type="ECO:0000313" key="1">
    <source>
        <dbReference type="EMBL" id="GBM24243.1"/>
    </source>
</evidence>
<reference evidence="1 2" key="1">
    <citation type="journal article" date="2019" name="Sci. Rep.">
        <title>Orb-weaving spider Araneus ventricosus genome elucidates the spidroin gene catalogue.</title>
        <authorList>
            <person name="Kono N."/>
            <person name="Nakamura H."/>
            <person name="Ohtoshi R."/>
            <person name="Moran D.A.P."/>
            <person name="Shinohara A."/>
            <person name="Yoshida Y."/>
            <person name="Fujiwara M."/>
            <person name="Mori M."/>
            <person name="Tomita M."/>
            <person name="Arakawa K."/>
        </authorList>
    </citation>
    <scope>NUCLEOTIDE SEQUENCE [LARGE SCALE GENOMIC DNA]</scope>
</reference>